<dbReference type="EMBL" id="UYYG01001152">
    <property type="protein sequence ID" value="VDN55603.1"/>
    <property type="molecule type" value="Genomic_DNA"/>
</dbReference>
<evidence type="ECO:0000313" key="1">
    <source>
        <dbReference type="EMBL" id="VDN55603.1"/>
    </source>
</evidence>
<dbReference type="Proteomes" id="UP000274756">
    <property type="component" value="Unassembled WGS sequence"/>
</dbReference>
<accession>A0A0N4U3B7</accession>
<organism evidence="2 4">
    <name type="scientific">Dracunculus medinensis</name>
    <name type="common">Guinea worm</name>
    <dbReference type="NCBI Taxonomy" id="318479"/>
    <lineage>
        <taxon>Eukaryota</taxon>
        <taxon>Metazoa</taxon>
        <taxon>Ecdysozoa</taxon>
        <taxon>Nematoda</taxon>
        <taxon>Chromadorea</taxon>
        <taxon>Rhabditida</taxon>
        <taxon>Spirurina</taxon>
        <taxon>Dracunculoidea</taxon>
        <taxon>Dracunculidae</taxon>
        <taxon>Dracunculus</taxon>
    </lineage>
</organism>
<dbReference type="AlphaFoldDB" id="A0A0N4U3B7"/>
<sequence>MPGAKYYDGKKISLPVNENATFLLYDYWINQAISAFLASFATEKYHCLLSLNFTVN</sequence>
<keyword evidence="3" id="KW-1185">Reference proteome</keyword>
<proteinExistence type="predicted"/>
<dbReference type="Proteomes" id="UP000038040">
    <property type="component" value="Unplaced"/>
</dbReference>
<name>A0A0N4U3B7_DRAME</name>
<dbReference type="OrthoDB" id="5810331at2759"/>
<reference evidence="4" key="1">
    <citation type="submission" date="2017-02" db="UniProtKB">
        <authorList>
            <consortium name="WormBaseParasite"/>
        </authorList>
    </citation>
    <scope>IDENTIFICATION</scope>
</reference>
<reference evidence="1 3" key="2">
    <citation type="submission" date="2018-11" db="EMBL/GenBank/DDBJ databases">
        <authorList>
            <consortium name="Pathogen Informatics"/>
        </authorList>
    </citation>
    <scope>NUCLEOTIDE SEQUENCE [LARGE SCALE GENOMIC DNA]</scope>
</reference>
<dbReference type="WBParaSite" id="DME_0000121601-mRNA-1">
    <property type="protein sequence ID" value="DME_0000121601-mRNA-1"/>
    <property type="gene ID" value="DME_0000121601"/>
</dbReference>
<protein>
    <submittedName>
        <fullName evidence="1 4">Uncharacterized protein</fullName>
    </submittedName>
</protein>
<gene>
    <name evidence="1" type="ORF">DME_LOCUS5576</name>
</gene>
<evidence type="ECO:0000313" key="3">
    <source>
        <dbReference type="Proteomes" id="UP000274756"/>
    </source>
</evidence>
<evidence type="ECO:0000313" key="4">
    <source>
        <dbReference type="WBParaSite" id="DME_0000121601-mRNA-1"/>
    </source>
</evidence>
<evidence type="ECO:0000313" key="2">
    <source>
        <dbReference type="Proteomes" id="UP000038040"/>
    </source>
</evidence>